<dbReference type="Gene3D" id="3.40.630.30">
    <property type="match status" value="1"/>
</dbReference>
<organism evidence="5 6">
    <name type="scientific">Alcanivorax sediminis</name>
    <dbReference type="NCBI Taxonomy" id="2663008"/>
    <lineage>
        <taxon>Bacteria</taxon>
        <taxon>Pseudomonadati</taxon>
        <taxon>Pseudomonadota</taxon>
        <taxon>Gammaproteobacteria</taxon>
        <taxon>Oceanospirillales</taxon>
        <taxon>Alcanivoracaceae</taxon>
        <taxon>Alcanivorax</taxon>
    </lineage>
</organism>
<evidence type="ECO:0000313" key="5">
    <source>
        <dbReference type="EMBL" id="MQX52670.1"/>
    </source>
</evidence>
<gene>
    <name evidence="5" type="ORF">GFN93_05375</name>
</gene>
<dbReference type="AlphaFoldDB" id="A0A6N7LX16"/>
<dbReference type="PANTHER" id="PTHR10545">
    <property type="entry name" value="DIAMINE N-ACETYLTRANSFERASE"/>
    <property type="match status" value="1"/>
</dbReference>
<reference evidence="5 6" key="1">
    <citation type="submission" date="2019-10" db="EMBL/GenBank/DDBJ databases">
        <title>Alcanivorax sp.PA15-N-34 draft genome sequence.</title>
        <authorList>
            <person name="Liao X."/>
            <person name="Shao Z."/>
        </authorList>
    </citation>
    <scope>NUCLEOTIDE SEQUENCE [LARGE SCALE GENOMIC DNA]</scope>
    <source>
        <strain evidence="5 6">PA15-N-34</strain>
    </source>
</reference>
<dbReference type="GO" id="GO:0008080">
    <property type="term" value="F:N-acetyltransferase activity"/>
    <property type="evidence" value="ECO:0007669"/>
    <property type="project" value="UniProtKB-ARBA"/>
</dbReference>
<protein>
    <submittedName>
        <fullName evidence="5">GNAT family N-acetyltransferase</fullName>
    </submittedName>
</protein>
<dbReference type="RefSeq" id="WP_153499563.1">
    <property type="nucleotide sequence ID" value="NZ_WIRE01000001.1"/>
</dbReference>
<evidence type="ECO:0000259" key="4">
    <source>
        <dbReference type="PROSITE" id="PS51186"/>
    </source>
</evidence>
<comment type="similarity">
    <text evidence="1">Belongs to the acetyltransferase family.</text>
</comment>
<dbReference type="Proteomes" id="UP000469421">
    <property type="component" value="Unassembled WGS sequence"/>
</dbReference>
<evidence type="ECO:0000313" key="6">
    <source>
        <dbReference type="Proteomes" id="UP000469421"/>
    </source>
</evidence>
<dbReference type="PANTHER" id="PTHR10545:SF29">
    <property type="entry name" value="GH14572P-RELATED"/>
    <property type="match status" value="1"/>
</dbReference>
<sequence>MSALLRTARREDAAELLRLIRSLARYEKAEDQVETDEAQLASTLFDAGATAHAIVAEQDGRLVGMAIYFFNYSTWQGRNGLYLEDLFVEPACRGAGLGKAMLAQLAAIAVEQNCGRFEWSVLDWNTPAIEFYESLGARPQSEWVRYRLEGEALNALAGTAG</sequence>
<keyword evidence="3" id="KW-0012">Acyltransferase</keyword>
<comment type="caution">
    <text evidence="5">The sequence shown here is derived from an EMBL/GenBank/DDBJ whole genome shotgun (WGS) entry which is preliminary data.</text>
</comment>
<dbReference type="InterPro" id="IPR016181">
    <property type="entry name" value="Acyl_CoA_acyltransferase"/>
</dbReference>
<keyword evidence="2 5" id="KW-0808">Transferase</keyword>
<dbReference type="InterPro" id="IPR051016">
    <property type="entry name" value="Diverse_Substrate_AcTransf"/>
</dbReference>
<dbReference type="Pfam" id="PF00583">
    <property type="entry name" value="Acetyltransf_1"/>
    <property type="match status" value="1"/>
</dbReference>
<dbReference type="PROSITE" id="PS51186">
    <property type="entry name" value="GNAT"/>
    <property type="match status" value="1"/>
</dbReference>
<accession>A0A6N7LX16</accession>
<evidence type="ECO:0000256" key="3">
    <source>
        <dbReference type="ARBA" id="ARBA00023315"/>
    </source>
</evidence>
<evidence type="ECO:0000256" key="1">
    <source>
        <dbReference type="ARBA" id="ARBA00008694"/>
    </source>
</evidence>
<dbReference type="EMBL" id="WIRE01000001">
    <property type="protein sequence ID" value="MQX52670.1"/>
    <property type="molecule type" value="Genomic_DNA"/>
</dbReference>
<evidence type="ECO:0000256" key="2">
    <source>
        <dbReference type="ARBA" id="ARBA00022679"/>
    </source>
</evidence>
<dbReference type="CDD" id="cd04301">
    <property type="entry name" value="NAT_SF"/>
    <property type="match status" value="1"/>
</dbReference>
<keyword evidence="6" id="KW-1185">Reference proteome</keyword>
<dbReference type="InterPro" id="IPR000182">
    <property type="entry name" value="GNAT_dom"/>
</dbReference>
<proteinExistence type="inferred from homology"/>
<dbReference type="SUPFAM" id="SSF55729">
    <property type="entry name" value="Acyl-CoA N-acyltransferases (Nat)"/>
    <property type="match status" value="1"/>
</dbReference>
<dbReference type="FunFam" id="3.40.630.30:FF:000064">
    <property type="entry name" value="GNAT family acetyltransferase"/>
    <property type="match status" value="1"/>
</dbReference>
<name>A0A6N7LX16_9GAMM</name>
<feature type="domain" description="N-acetyltransferase" evidence="4">
    <location>
        <begin position="3"/>
        <end position="159"/>
    </location>
</feature>